<dbReference type="InterPro" id="IPR045851">
    <property type="entry name" value="AMP-bd_C_sf"/>
</dbReference>
<dbReference type="Gene3D" id="3.30.300.30">
    <property type="match status" value="1"/>
</dbReference>
<dbReference type="FunFam" id="3.40.50.12780:FF:000012">
    <property type="entry name" value="Non-ribosomal peptide synthetase"/>
    <property type="match status" value="1"/>
</dbReference>
<dbReference type="Gene3D" id="2.30.38.10">
    <property type="entry name" value="Luciferase, Domain 3"/>
    <property type="match status" value="1"/>
</dbReference>
<dbReference type="SUPFAM" id="SSF52777">
    <property type="entry name" value="CoA-dependent acyltransferases"/>
    <property type="match status" value="2"/>
</dbReference>
<feature type="compositionally biased region" description="Basic and acidic residues" evidence="4">
    <location>
        <begin position="1102"/>
        <end position="1112"/>
    </location>
</feature>
<keyword evidence="3" id="KW-0597">Phosphoprotein</keyword>
<dbReference type="SMART" id="SM00823">
    <property type="entry name" value="PKS_PP"/>
    <property type="match status" value="1"/>
</dbReference>
<dbReference type="GO" id="GO:0044550">
    <property type="term" value="P:secondary metabolite biosynthetic process"/>
    <property type="evidence" value="ECO:0007669"/>
    <property type="project" value="TreeGrafter"/>
</dbReference>
<organism evidence="6 7">
    <name type="scientific">Mycobacteroides abscessus subsp. bolletii</name>
    <dbReference type="NCBI Taxonomy" id="319705"/>
    <lineage>
        <taxon>Bacteria</taxon>
        <taxon>Bacillati</taxon>
        <taxon>Actinomycetota</taxon>
        <taxon>Actinomycetes</taxon>
        <taxon>Mycobacteriales</taxon>
        <taxon>Mycobacteriaceae</taxon>
        <taxon>Mycobacteroides</taxon>
        <taxon>Mycobacteroides abscessus</taxon>
    </lineage>
</organism>
<dbReference type="Gene3D" id="3.40.50.1820">
    <property type="entry name" value="alpha/beta hydrolase"/>
    <property type="match status" value="1"/>
</dbReference>
<dbReference type="GO" id="GO:0072330">
    <property type="term" value="P:monocarboxylic acid biosynthetic process"/>
    <property type="evidence" value="ECO:0007669"/>
    <property type="project" value="UniProtKB-ARBA"/>
</dbReference>
<dbReference type="Pfam" id="PF13193">
    <property type="entry name" value="AMP-binding_C"/>
    <property type="match status" value="1"/>
</dbReference>
<dbReference type="SUPFAM" id="SSF56801">
    <property type="entry name" value="Acetyl-CoA synthetase-like"/>
    <property type="match status" value="1"/>
</dbReference>
<dbReference type="Pfam" id="PF00550">
    <property type="entry name" value="PP-binding"/>
    <property type="match status" value="1"/>
</dbReference>
<dbReference type="EMBL" id="FSFA01000009">
    <property type="protein sequence ID" value="SHY12374.1"/>
    <property type="molecule type" value="Genomic_DNA"/>
</dbReference>
<dbReference type="PROSITE" id="PS00455">
    <property type="entry name" value="AMP_BINDING"/>
    <property type="match status" value="1"/>
</dbReference>
<comment type="caution">
    <text evidence="6">The sequence shown here is derived from an EMBL/GenBank/DDBJ whole genome shotgun (WGS) entry which is preliminary data.</text>
</comment>
<evidence type="ECO:0000313" key="7">
    <source>
        <dbReference type="Proteomes" id="UP000185183"/>
    </source>
</evidence>
<keyword evidence="2" id="KW-0596">Phosphopantetheine</keyword>
<dbReference type="FunFam" id="1.10.1200.10:FF:000016">
    <property type="entry name" value="Non-ribosomal peptide synthase"/>
    <property type="match status" value="1"/>
</dbReference>
<dbReference type="Proteomes" id="UP000185183">
    <property type="component" value="Unassembled WGS sequence"/>
</dbReference>
<dbReference type="InterPro" id="IPR036736">
    <property type="entry name" value="ACP-like_sf"/>
</dbReference>
<sequence length="1122" mass="121829">MSTSRAGNAAAAERLRLLRAVLAERGLTGSAAGAQNTTVQARSPMAVVPLSSTQRRMWFAQALFPDDGAYNMPVGLRIDGPLDVGALRRSLGKLVERHAILRTRCGHGADGELIQLIGEAADFTLSVVDIDLDASGRLEDAVHTRTREIVDRPFDLALETPMRAELLRASAHTHFLILVLHHVAADEITWDLLFADLSGQYAFETGQSGSAPTAPDLEYADYAVWEQQRLRRGDLDGQLQYWVDRFTPAPAIVGFPVTAQSSGQRGTTSGRCRHALPDAAVTGLRDLAEEYKTTPFTIALAGLAAVLHRYTEATDVVIGIPALIRDASEIEGVWGNFTNTLAMRLNVDGEITFRELLGRARSAFFEACDNRDIPFETIIERVAPQRTTGRSPLFEVMFAATRSVTSQLQLAGMTVTDLGLRNATSMFDLAIDLVDGQVLAASFRTGKYAPEFIQQVLEHLASVLTHGVSNPGQCVRDFPLLTARQHQRIVHDWNATDDTRHLVSAPLHRLFERHVRQNPDALAVVTEDAHLSYGQLDEHAGRLASLLRSFDIGCDGLVGINMERSTSLAVALLAVLKTGAAFVPLEPAWPPSRIAEVCASARLAAVLTHGGPALRLPSLEIPVLNLDENHPGARAVLAPSFGSQMSDLAYVVFTSGSTGTPKGVMVTHAGICNRVLWQADVLGFGTGDVALHKSSLGFDMGINEILLPLVSGGRVVLPKPGGESDPAYLLDLVGRTGVTFIDLVPSLLDPMLDRPEFADATRSLASVWTGGEVLTPELLERYLSACAVPMYHGYGPTEATVACTYEIYRSGSRRRGVTIGSPIGNSRVFILDKLLRPVPAGVAGELYIGGVQLARGYVEDPVRTAERFVADPVSGTPGARIYRTGDQARFLPDGTIEFLGRVDHQLKIRGRRIAPEEIENALTSHPGVRRAVVMGQGDRLVGYCASDDPALTWLQLRDWLRTRLPEHLVPPAGTILDTLPELASGKIDRTAIQRIPIEASAAIVPYLEPRYAMERVLVDLWRVVLKVPRIGVDDNFFDMGGHSLLLARVQAKLSEQLGFSVSLLDLYAHPTVAELAMYLNAARDGGTESESMDGGGLVAARTRAERGRDARAQRLSQQRQRR</sequence>
<dbReference type="InterPro" id="IPR020806">
    <property type="entry name" value="PKS_PP-bd"/>
</dbReference>
<dbReference type="SUPFAM" id="SSF47336">
    <property type="entry name" value="ACP-like"/>
    <property type="match status" value="1"/>
</dbReference>
<dbReference type="FunFam" id="2.30.38.10:FF:000001">
    <property type="entry name" value="Non-ribosomal peptide synthetase PvdI"/>
    <property type="match status" value="1"/>
</dbReference>
<dbReference type="GO" id="GO:0005737">
    <property type="term" value="C:cytoplasm"/>
    <property type="evidence" value="ECO:0007669"/>
    <property type="project" value="TreeGrafter"/>
</dbReference>
<reference evidence="6 7" key="1">
    <citation type="submission" date="2016-11" db="EMBL/GenBank/DDBJ databases">
        <authorList>
            <consortium name="Pathogen Informatics"/>
        </authorList>
    </citation>
    <scope>NUCLEOTIDE SEQUENCE [LARGE SCALE GENOMIC DNA]</scope>
    <source>
        <strain evidence="6 7">968</strain>
    </source>
</reference>
<dbReference type="GO" id="GO:0031177">
    <property type="term" value="F:phosphopantetheine binding"/>
    <property type="evidence" value="ECO:0007669"/>
    <property type="project" value="InterPro"/>
</dbReference>
<dbReference type="Gene3D" id="3.30.559.30">
    <property type="entry name" value="Nonribosomal peptide synthetase, condensation domain"/>
    <property type="match status" value="1"/>
</dbReference>
<name>A0A9Q7SJ64_9MYCO</name>
<evidence type="ECO:0000259" key="5">
    <source>
        <dbReference type="PROSITE" id="PS50075"/>
    </source>
</evidence>
<dbReference type="NCBIfam" id="TIGR01733">
    <property type="entry name" value="AA-adenyl-dom"/>
    <property type="match status" value="1"/>
</dbReference>
<proteinExistence type="predicted"/>
<dbReference type="InterPro" id="IPR001242">
    <property type="entry name" value="Condensation_dom"/>
</dbReference>
<dbReference type="PROSITE" id="PS50075">
    <property type="entry name" value="CARRIER"/>
    <property type="match status" value="1"/>
</dbReference>
<dbReference type="InterPro" id="IPR000873">
    <property type="entry name" value="AMP-dep_synth/lig_dom"/>
</dbReference>
<dbReference type="AlphaFoldDB" id="A0A9Q7SJ64"/>
<feature type="region of interest" description="Disordered" evidence="4">
    <location>
        <begin position="1086"/>
        <end position="1122"/>
    </location>
</feature>
<evidence type="ECO:0000256" key="2">
    <source>
        <dbReference type="ARBA" id="ARBA00022450"/>
    </source>
</evidence>
<evidence type="ECO:0000313" key="6">
    <source>
        <dbReference type="EMBL" id="SHY12374.1"/>
    </source>
</evidence>
<dbReference type="GO" id="GO:0008610">
    <property type="term" value="P:lipid biosynthetic process"/>
    <property type="evidence" value="ECO:0007669"/>
    <property type="project" value="UniProtKB-ARBA"/>
</dbReference>
<dbReference type="PANTHER" id="PTHR45527:SF1">
    <property type="entry name" value="FATTY ACID SYNTHASE"/>
    <property type="match status" value="1"/>
</dbReference>
<evidence type="ECO:0000256" key="1">
    <source>
        <dbReference type="ARBA" id="ARBA00001957"/>
    </source>
</evidence>
<dbReference type="InterPro" id="IPR010071">
    <property type="entry name" value="AA_adenyl_dom"/>
</dbReference>
<dbReference type="Pfam" id="PF00501">
    <property type="entry name" value="AMP-binding"/>
    <property type="match status" value="1"/>
</dbReference>
<comment type="cofactor">
    <cofactor evidence="1">
        <name>pantetheine 4'-phosphate</name>
        <dbReference type="ChEBI" id="CHEBI:47942"/>
    </cofactor>
</comment>
<dbReference type="InterPro" id="IPR025110">
    <property type="entry name" value="AMP-bd_C"/>
</dbReference>
<evidence type="ECO:0000256" key="4">
    <source>
        <dbReference type="SAM" id="MobiDB-lite"/>
    </source>
</evidence>
<dbReference type="PANTHER" id="PTHR45527">
    <property type="entry name" value="NONRIBOSOMAL PEPTIDE SYNTHETASE"/>
    <property type="match status" value="1"/>
</dbReference>
<gene>
    <name evidence="6" type="primary">tycC</name>
    <name evidence="6" type="ORF">SAMEA2275694_04968</name>
</gene>
<dbReference type="InterPro" id="IPR020845">
    <property type="entry name" value="AMP-binding_CS"/>
</dbReference>
<dbReference type="Gene3D" id="3.30.559.10">
    <property type="entry name" value="Chloramphenicol acetyltransferase-like domain"/>
    <property type="match status" value="1"/>
</dbReference>
<feature type="domain" description="Carrier" evidence="5">
    <location>
        <begin position="1008"/>
        <end position="1083"/>
    </location>
</feature>
<evidence type="ECO:0000256" key="3">
    <source>
        <dbReference type="ARBA" id="ARBA00022553"/>
    </source>
</evidence>
<dbReference type="CDD" id="cd19531">
    <property type="entry name" value="LCL_NRPS-like"/>
    <property type="match status" value="1"/>
</dbReference>
<accession>A0A9Q7SJ64</accession>
<feature type="compositionally biased region" description="Low complexity" evidence="4">
    <location>
        <begin position="1113"/>
        <end position="1122"/>
    </location>
</feature>
<dbReference type="GO" id="GO:0043041">
    <property type="term" value="P:amino acid activation for nonribosomal peptide biosynthetic process"/>
    <property type="evidence" value="ECO:0007669"/>
    <property type="project" value="TreeGrafter"/>
</dbReference>
<dbReference type="Gene3D" id="3.40.50.980">
    <property type="match status" value="2"/>
</dbReference>
<dbReference type="InterPro" id="IPR029058">
    <property type="entry name" value="AB_hydrolase_fold"/>
</dbReference>
<protein>
    <submittedName>
        <fullName evidence="6">Probable non-ribosomal peptide synthetase</fullName>
    </submittedName>
</protein>
<dbReference type="InterPro" id="IPR009081">
    <property type="entry name" value="PP-bd_ACP"/>
</dbReference>
<dbReference type="Pfam" id="PF00668">
    <property type="entry name" value="Condensation"/>
    <property type="match status" value="1"/>
</dbReference>
<dbReference type="InterPro" id="IPR023213">
    <property type="entry name" value="CAT-like_dom_sf"/>
</dbReference>
<dbReference type="GO" id="GO:0003824">
    <property type="term" value="F:catalytic activity"/>
    <property type="evidence" value="ECO:0007669"/>
    <property type="project" value="InterPro"/>
</dbReference>